<sequence length="351" mass="38976">MRQQTKKAPRLPRVLLASPFLTANRGNTITVRRIAEALRRLGLEVETVAYAEGDGIFVPADVTHVFHASRFARFWQREKGHLAPPSPLVVTMTGTDVNVDLFDESGRYDVFWTLQHAAAVVLFSDEAREMLLTQWSGDPSRLYVVPQGLSPFPSAPPEDCARYVPPKRGFTFLLPAGIRPIKNVRFAVRGLKRLRERGLDVYLVIAGPVLDPAEGERVRRAAQEEREWVTYVGEVPHVCMPALYAQADVVLNTSRAEGQPAALIEALHFGVPVLASNVAGNRTIVRQEENGLLYTDLDEDDFAAKAARLVRDGALRRRLADAGRRDVAARFSAEAEARRLLAIYQAVWSGC</sequence>
<name>A0A8J3BDK7_9BACI</name>
<accession>A0A8J3BDK7</accession>
<proteinExistence type="predicted"/>
<dbReference type="CDD" id="cd03801">
    <property type="entry name" value="GT4_PimA-like"/>
    <property type="match status" value="1"/>
</dbReference>
<evidence type="ECO:0000313" key="3">
    <source>
        <dbReference type="Proteomes" id="UP000637720"/>
    </source>
</evidence>
<organism evidence="2 3">
    <name type="scientific">Calditerricola satsumensis</name>
    <dbReference type="NCBI Taxonomy" id="373054"/>
    <lineage>
        <taxon>Bacteria</taxon>
        <taxon>Bacillati</taxon>
        <taxon>Bacillota</taxon>
        <taxon>Bacilli</taxon>
        <taxon>Bacillales</taxon>
        <taxon>Bacillaceae</taxon>
        <taxon>Calditerricola</taxon>
    </lineage>
</organism>
<feature type="domain" description="Glycosyl transferase family 1" evidence="1">
    <location>
        <begin position="166"/>
        <end position="325"/>
    </location>
</feature>
<dbReference type="GO" id="GO:0016757">
    <property type="term" value="F:glycosyltransferase activity"/>
    <property type="evidence" value="ECO:0007669"/>
    <property type="project" value="InterPro"/>
</dbReference>
<dbReference type="Proteomes" id="UP000637720">
    <property type="component" value="Unassembled WGS sequence"/>
</dbReference>
<keyword evidence="2" id="KW-0808">Transferase</keyword>
<keyword evidence="3" id="KW-1185">Reference proteome</keyword>
<dbReference type="PANTHER" id="PTHR46660:SF2">
    <property type="entry name" value="GLYCOSYLTRANSFERASE 1 DOMAIN-CONTAINING PROTEIN 1"/>
    <property type="match status" value="1"/>
</dbReference>
<evidence type="ECO:0000313" key="2">
    <source>
        <dbReference type="EMBL" id="GGK00591.1"/>
    </source>
</evidence>
<gene>
    <name evidence="2" type="ORF">GCM10007043_13270</name>
</gene>
<protein>
    <submittedName>
        <fullName evidence="2">Glycosyl transferase</fullName>
    </submittedName>
</protein>
<dbReference type="InterPro" id="IPR052622">
    <property type="entry name" value="Glycosyltransferase_G1"/>
</dbReference>
<dbReference type="PANTHER" id="PTHR46660">
    <property type="match status" value="1"/>
</dbReference>
<dbReference type="SUPFAM" id="SSF53756">
    <property type="entry name" value="UDP-Glycosyltransferase/glycogen phosphorylase"/>
    <property type="match status" value="1"/>
</dbReference>
<dbReference type="RefSeq" id="WP_188817268.1">
    <property type="nucleotide sequence ID" value="NZ_BMOF01000023.1"/>
</dbReference>
<reference evidence="2" key="1">
    <citation type="journal article" date="2014" name="Int. J. Syst. Evol. Microbiol.">
        <title>Complete genome sequence of Corynebacterium casei LMG S-19264T (=DSM 44701T), isolated from a smear-ripened cheese.</title>
        <authorList>
            <consortium name="US DOE Joint Genome Institute (JGI-PGF)"/>
            <person name="Walter F."/>
            <person name="Albersmeier A."/>
            <person name="Kalinowski J."/>
            <person name="Ruckert C."/>
        </authorList>
    </citation>
    <scope>NUCLEOTIDE SEQUENCE</scope>
    <source>
        <strain evidence="2">JCM 14719</strain>
    </source>
</reference>
<dbReference type="Pfam" id="PF00534">
    <property type="entry name" value="Glycos_transf_1"/>
    <property type="match status" value="1"/>
</dbReference>
<comment type="caution">
    <text evidence="2">The sequence shown here is derived from an EMBL/GenBank/DDBJ whole genome shotgun (WGS) entry which is preliminary data.</text>
</comment>
<dbReference type="EMBL" id="BMOF01000023">
    <property type="protein sequence ID" value="GGK00591.1"/>
    <property type="molecule type" value="Genomic_DNA"/>
</dbReference>
<dbReference type="Gene3D" id="3.40.50.2000">
    <property type="entry name" value="Glycogen Phosphorylase B"/>
    <property type="match status" value="2"/>
</dbReference>
<dbReference type="AlphaFoldDB" id="A0A8J3BDK7"/>
<reference evidence="2" key="2">
    <citation type="submission" date="2020-09" db="EMBL/GenBank/DDBJ databases">
        <authorList>
            <person name="Sun Q."/>
            <person name="Ohkuma M."/>
        </authorList>
    </citation>
    <scope>NUCLEOTIDE SEQUENCE</scope>
    <source>
        <strain evidence="2">JCM 14719</strain>
    </source>
</reference>
<evidence type="ECO:0000259" key="1">
    <source>
        <dbReference type="Pfam" id="PF00534"/>
    </source>
</evidence>
<dbReference type="InterPro" id="IPR001296">
    <property type="entry name" value="Glyco_trans_1"/>
</dbReference>